<evidence type="ECO:0000256" key="2">
    <source>
        <dbReference type="SAM" id="SignalP"/>
    </source>
</evidence>
<feature type="signal peptide" evidence="2">
    <location>
        <begin position="1"/>
        <end position="19"/>
    </location>
</feature>
<keyword evidence="2" id="KW-0732">Signal</keyword>
<feature type="chain" id="PRO_5045467588" evidence="2">
    <location>
        <begin position="20"/>
        <end position="280"/>
    </location>
</feature>
<accession>A0ABZ2M6U2</accession>
<dbReference type="Proteomes" id="UP001370348">
    <property type="component" value="Chromosome"/>
</dbReference>
<dbReference type="RefSeq" id="WP_394827864.1">
    <property type="nucleotide sequence ID" value="NZ_CP089984.1"/>
</dbReference>
<keyword evidence="4" id="KW-1185">Reference proteome</keyword>
<sequence>MKIVLAVLGGVAPLVVARAASIPAWLPGDAPRAAIAAASAVPDAAADAADAADAAAVAPAAAAAAAAAVKDPSIDDASTGHDAQSDAEKTLSPPKQETTPEQQAEVAFKSGSTIRYGLSVSLLEFSVSRASDEPGRLRNYAPKLDVFPTEVGFQFLYLHNGSPWRLQRERGKSFQLMSWGGMLLVRIDNRSLAQGAIRLGTTLNFFENAIGLGIGFDLYRGIPIRGSDGTAGGDTAYTGILSWAFAPHGEVTPENVFIGITFGLEPVVRLLTGEIAEGKK</sequence>
<evidence type="ECO:0000313" key="4">
    <source>
        <dbReference type="Proteomes" id="UP001370348"/>
    </source>
</evidence>
<feature type="region of interest" description="Disordered" evidence="1">
    <location>
        <begin position="73"/>
        <end position="103"/>
    </location>
</feature>
<dbReference type="EMBL" id="CP089984">
    <property type="protein sequence ID" value="WXB18222.1"/>
    <property type="molecule type" value="Genomic_DNA"/>
</dbReference>
<evidence type="ECO:0000256" key="1">
    <source>
        <dbReference type="SAM" id="MobiDB-lite"/>
    </source>
</evidence>
<protein>
    <submittedName>
        <fullName evidence="3">Uncharacterized protein</fullName>
    </submittedName>
</protein>
<reference evidence="3 4" key="1">
    <citation type="submission" date="2021-12" db="EMBL/GenBank/DDBJ databases">
        <title>Discovery of the Pendulisporaceae a myxobacterial family with distinct sporulation behavior and unique specialized metabolism.</title>
        <authorList>
            <person name="Garcia R."/>
            <person name="Popoff A."/>
            <person name="Bader C.D."/>
            <person name="Loehr J."/>
            <person name="Walesch S."/>
            <person name="Walt C."/>
            <person name="Boldt J."/>
            <person name="Bunk B."/>
            <person name="Haeckl F.J.F.P.J."/>
            <person name="Gunesch A.P."/>
            <person name="Birkelbach J."/>
            <person name="Nuebel U."/>
            <person name="Pietschmann T."/>
            <person name="Bach T."/>
            <person name="Mueller R."/>
        </authorList>
    </citation>
    <scope>NUCLEOTIDE SEQUENCE [LARGE SCALE GENOMIC DNA]</scope>
    <source>
        <strain evidence="3 4">MSr11954</strain>
    </source>
</reference>
<organism evidence="3 4">
    <name type="scientific">Pendulispora albinea</name>
    <dbReference type="NCBI Taxonomy" id="2741071"/>
    <lineage>
        <taxon>Bacteria</taxon>
        <taxon>Pseudomonadati</taxon>
        <taxon>Myxococcota</taxon>
        <taxon>Myxococcia</taxon>
        <taxon>Myxococcales</taxon>
        <taxon>Sorangiineae</taxon>
        <taxon>Pendulisporaceae</taxon>
        <taxon>Pendulispora</taxon>
    </lineage>
</organism>
<name>A0ABZ2M6U2_9BACT</name>
<feature type="compositionally biased region" description="Polar residues" evidence="1">
    <location>
        <begin position="93"/>
        <end position="102"/>
    </location>
</feature>
<gene>
    <name evidence="3" type="ORF">LZC94_13280</name>
</gene>
<proteinExistence type="predicted"/>
<evidence type="ECO:0000313" key="3">
    <source>
        <dbReference type="EMBL" id="WXB18222.1"/>
    </source>
</evidence>